<dbReference type="InterPro" id="IPR010131">
    <property type="entry name" value="MdtP/NodT-like"/>
</dbReference>
<dbReference type="AlphaFoldDB" id="A0A2G9C922"/>
<dbReference type="PANTHER" id="PTHR30203">
    <property type="entry name" value="OUTER MEMBRANE CATION EFFLUX PROTEIN"/>
    <property type="match status" value="1"/>
</dbReference>
<gene>
    <name evidence="2" type="ORF">CS062_12400</name>
</gene>
<dbReference type="GO" id="GO:0015562">
    <property type="term" value="F:efflux transmembrane transporter activity"/>
    <property type="evidence" value="ECO:0007669"/>
    <property type="project" value="InterPro"/>
</dbReference>
<dbReference type="OrthoDB" id="9769048at2"/>
<keyword evidence="3" id="KW-1185">Reference proteome</keyword>
<accession>A0A2G9C922</accession>
<name>A0A2G9C922_9BURK</name>
<dbReference type="RefSeq" id="WP_099861946.1">
    <property type="nucleotide sequence ID" value="NZ_PEOG01000029.1"/>
</dbReference>
<protein>
    <submittedName>
        <fullName evidence="2">Transporter</fullName>
    </submittedName>
</protein>
<dbReference type="EMBL" id="PEOG01000029">
    <property type="protein sequence ID" value="PIM52906.1"/>
    <property type="molecule type" value="Genomic_DNA"/>
</dbReference>
<feature type="signal peptide" evidence="1">
    <location>
        <begin position="1"/>
        <end position="22"/>
    </location>
</feature>
<dbReference type="PANTHER" id="PTHR30203:SF24">
    <property type="entry name" value="BLR4935 PROTEIN"/>
    <property type="match status" value="1"/>
</dbReference>
<keyword evidence="1" id="KW-0732">Signal</keyword>
<dbReference type="SUPFAM" id="SSF56954">
    <property type="entry name" value="Outer membrane efflux proteins (OEP)"/>
    <property type="match status" value="1"/>
</dbReference>
<organism evidence="2 3">
    <name type="scientific">Roseateles chitinivorans</name>
    <dbReference type="NCBI Taxonomy" id="2917965"/>
    <lineage>
        <taxon>Bacteria</taxon>
        <taxon>Pseudomonadati</taxon>
        <taxon>Pseudomonadota</taxon>
        <taxon>Betaproteobacteria</taxon>
        <taxon>Burkholderiales</taxon>
        <taxon>Sphaerotilaceae</taxon>
        <taxon>Roseateles</taxon>
    </lineage>
</organism>
<comment type="caution">
    <text evidence="2">The sequence shown here is derived from an EMBL/GenBank/DDBJ whole genome shotgun (WGS) entry which is preliminary data.</text>
</comment>
<dbReference type="Proteomes" id="UP000231501">
    <property type="component" value="Unassembled WGS sequence"/>
</dbReference>
<evidence type="ECO:0000313" key="2">
    <source>
        <dbReference type="EMBL" id="PIM52906.1"/>
    </source>
</evidence>
<evidence type="ECO:0000256" key="1">
    <source>
        <dbReference type="SAM" id="SignalP"/>
    </source>
</evidence>
<proteinExistence type="predicted"/>
<reference evidence="2 3" key="1">
    <citation type="submission" date="2017-11" db="EMBL/GenBank/DDBJ databases">
        <title>Draft genome sequence of Mitsuaria sp. HWN-4.</title>
        <authorList>
            <person name="Gundlapally S.R."/>
        </authorList>
    </citation>
    <scope>NUCLEOTIDE SEQUENCE [LARGE SCALE GENOMIC DNA]</scope>
    <source>
        <strain evidence="2 3">HWN-4</strain>
    </source>
</reference>
<dbReference type="Gene3D" id="1.20.1600.10">
    <property type="entry name" value="Outer membrane efflux proteins (OEP)"/>
    <property type="match status" value="1"/>
</dbReference>
<sequence>MPTTFLRAAALAAAVLPALCLAEPLSLDQALSLAAQRSEAARAGRASAAGANESARAAGQLPDPMLRAGIDNLPVSGADRLSTTRESMTMKRIGISQEWLSADKRAARESAARAMADREAVQIAVAEADARLQVALAYVDAWYAGEALALTTRTEHHLREALEAARARLAAAAGGSAEVLELTSMRGIAEDESEEARQQQSAALVSLQRWVGFLPDVLTAAPAFTVPSESAYLARHPTLTALQRDVEVARQTASVAAKERTPNWTWELSYGQRTGYADMVSVGVSIPLQVAPSRRQDRETAAKLALVDKAEAALAEATRTAAADYRTLTSDAARLQGRLDRYRAAVVTPAQQRTAVALAAYRSNQAPLTAFFEARHAEVDAQRKLLSLQRDLARAQAQLAFKPISQGGAP</sequence>
<feature type="chain" id="PRO_5013546801" evidence="1">
    <location>
        <begin position="23"/>
        <end position="410"/>
    </location>
</feature>
<evidence type="ECO:0000313" key="3">
    <source>
        <dbReference type="Proteomes" id="UP000231501"/>
    </source>
</evidence>